<dbReference type="Gene3D" id="3.40.50.1820">
    <property type="entry name" value="alpha/beta hydrolase"/>
    <property type="match status" value="1"/>
</dbReference>
<comment type="caution">
    <text evidence="2">The sequence shown here is derived from an EMBL/GenBank/DDBJ whole genome shotgun (WGS) entry which is preliminary data.</text>
</comment>
<dbReference type="InterPro" id="IPR051044">
    <property type="entry name" value="MAG_DAG_Lipase"/>
</dbReference>
<dbReference type="AlphaFoldDB" id="A0A2S5GG83"/>
<dbReference type="RefSeq" id="WP_104055802.1">
    <property type="nucleotide sequence ID" value="NZ_PREZ01000001.1"/>
</dbReference>
<dbReference type="InterPro" id="IPR029058">
    <property type="entry name" value="AB_hydrolase_fold"/>
</dbReference>
<sequence>MEGSFFRTSDGIDVYLCTWLSKTKDVKGVVQLVHGMVEHIDRYEEFAEFLTQEGYHVVGHDQRGHGQTAERNGRLGYISDGDGFLRIVNDVKEININAREKYNLPVYLIGHSMGSFVARRVIQLYPNLVDGTILIGTAGPAGFAGEIGKVLAKASSIITSPEAPGKILSQLTFGSYNKRFKPCNSPVDWLSRDHTVVERYLEDPLCGFICSNKFYQDLFSGISVINRKKEIKKIPQSMPIYLISGSADPVGKDGKGVFIVAKQLKKAGIEDVEVRLYEDGRHELLKESNRQLIFLDTLQKLETWTGKNKAI</sequence>
<dbReference type="InterPro" id="IPR022742">
    <property type="entry name" value="Hydrolase_4"/>
</dbReference>
<dbReference type="PANTHER" id="PTHR11614">
    <property type="entry name" value="PHOSPHOLIPASE-RELATED"/>
    <property type="match status" value="1"/>
</dbReference>
<dbReference type="SUPFAM" id="SSF53474">
    <property type="entry name" value="alpha/beta-Hydrolases"/>
    <property type="match status" value="1"/>
</dbReference>
<name>A0A2S5GG83_9BACL</name>
<keyword evidence="2" id="KW-0378">Hydrolase</keyword>
<reference evidence="2 3" key="1">
    <citation type="submission" date="2018-02" db="EMBL/GenBank/DDBJ databases">
        <title>Jeotgalibacillus proteolyticum sp. nov. a protease producing bacterium isolated from ocean sediments of Laizhou Bay.</title>
        <authorList>
            <person name="Li Y."/>
        </authorList>
    </citation>
    <scope>NUCLEOTIDE SEQUENCE [LARGE SCALE GENOMIC DNA]</scope>
    <source>
        <strain evidence="2 3">22-7</strain>
    </source>
</reference>
<evidence type="ECO:0000313" key="3">
    <source>
        <dbReference type="Proteomes" id="UP000239047"/>
    </source>
</evidence>
<evidence type="ECO:0000259" key="1">
    <source>
        <dbReference type="Pfam" id="PF12146"/>
    </source>
</evidence>
<feature type="domain" description="Serine aminopeptidase S33" evidence="1">
    <location>
        <begin position="25"/>
        <end position="288"/>
    </location>
</feature>
<dbReference type="OrthoDB" id="9806902at2"/>
<accession>A0A2S5GG83</accession>
<dbReference type="GO" id="GO:0016787">
    <property type="term" value="F:hydrolase activity"/>
    <property type="evidence" value="ECO:0007669"/>
    <property type="project" value="UniProtKB-KW"/>
</dbReference>
<gene>
    <name evidence="2" type="ORF">C4B60_00950</name>
</gene>
<dbReference type="Proteomes" id="UP000239047">
    <property type="component" value="Unassembled WGS sequence"/>
</dbReference>
<evidence type="ECO:0000313" key="2">
    <source>
        <dbReference type="EMBL" id="PPA71978.1"/>
    </source>
</evidence>
<dbReference type="EMBL" id="PREZ01000001">
    <property type="protein sequence ID" value="PPA71978.1"/>
    <property type="molecule type" value="Genomic_DNA"/>
</dbReference>
<organism evidence="2 3">
    <name type="scientific">Jeotgalibacillus proteolyticus</name>
    <dbReference type="NCBI Taxonomy" id="2082395"/>
    <lineage>
        <taxon>Bacteria</taxon>
        <taxon>Bacillati</taxon>
        <taxon>Bacillota</taxon>
        <taxon>Bacilli</taxon>
        <taxon>Bacillales</taxon>
        <taxon>Caryophanaceae</taxon>
        <taxon>Jeotgalibacillus</taxon>
    </lineage>
</organism>
<protein>
    <submittedName>
        <fullName evidence="2">Alpha/beta hydrolase</fullName>
    </submittedName>
</protein>
<dbReference type="Pfam" id="PF12146">
    <property type="entry name" value="Hydrolase_4"/>
    <property type="match status" value="1"/>
</dbReference>
<proteinExistence type="predicted"/>
<keyword evidence="3" id="KW-1185">Reference proteome</keyword>